<dbReference type="OrthoDB" id="9808870at2"/>
<proteinExistence type="predicted"/>
<evidence type="ECO:0008006" key="4">
    <source>
        <dbReference type="Google" id="ProtNLM"/>
    </source>
</evidence>
<evidence type="ECO:0000256" key="1">
    <source>
        <dbReference type="SAM" id="Phobius"/>
    </source>
</evidence>
<dbReference type="AlphaFoldDB" id="A0A1M4TEZ5"/>
<dbReference type="RefSeq" id="WP_149774454.1">
    <property type="nucleotide sequence ID" value="NZ_FQVK01000002.1"/>
</dbReference>
<reference evidence="2 3" key="1">
    <citation type="submission" date="2016-11" db="EMBL/GenBank/DDBJ databases">
        <authorList>
            <person name="Varghese N."/>
            <person name="Submissions S."/>
        </authorList>
    </citation>
    <scope>NUCLEOTIDE SEQUENCE [LARGE SCALE GENOMIC DNA]</scope>
    <source>
        <strain evidence="2 3">DSM 29341</strain>
    </source>
</reference>
<keyword evidence="3" id="KW-1185">Reference proteome</keyword>
<evidence type="ECO:0000313" key="3">
    <source>
        <dbReference type="Proteomes" id="UP000325134"/>
    </source>
</evidence>
<feature type="transmembrane region" description="Helical" evidence="1">
    <location>
        <begin position="216"/>
        <end position="232"/>
    </location>
</feature>
<dbReference type="EMBL" id="FQVK01000002">
    <property type="protein sequence ID" value="SHE43050.1"/>
    <property type="molecule type" value="Genomic_DNA"/>
</dbReference>
<keyword evidence="1" id="KW-0812">Transmembrane</keyword>
<evidence type="ECO:0000313" key="2">
    <source>
        <dbReference type="EMBL" id="SHE43050.1"/>
    </source>
</evidence>
<name>A0A1M4TEZ5_9RHOB</name>
<accession>A0A1M4TEZ5</accession>
<gene>
    <name evidence="2" type="ORF">SAMN05444279_102146</name>
</gene>
<keyword evidence="1" id="KW-0472">Membrane</keyword>
<feature type="transmembrane region" description="Helical" evidence="1">
    <location>
        <begin position="322"/>
        <end position="349"/>
    </location>
</feature>
<sequence length="382" mass="39862">MGFIIRLLAVLRHHLPPISCVCVLLVLAGPLAAQGVGRSVVEFQAKGEQLLVEITLNAEALLAGLDPQDVAQGGDGGSTHYARLRRLPSSELEPLLHAHVAEWKSAMKIDANGPVDLSYEGARIPVVGNSSMPRLSRVLLVGTLPSGATELRLTWPAGFGSVVLRQTGVDAPYTGLLAGGETSPAIPLRGGAGMGPREAAETFFRQGVARVWQDEGQLLALALALVFLTLWVRPVLTQFTALALGVLLAQPLGLSRLLGFGDQAYWLAVAGAVVILATWNLIGSRAGALRLGAVFLTGAVLGLGLSHELIRLGVPPLHVVPALLAYSGGVLLAMASVAGLALAIMTVLLPDAPRLRGRISTVASLMLAGLGLYWVVLPVLPL</sequence>
<feature type="transmembrane region" description="Helical" evidence="1">
    <location>
        <begin position="361"/>
        <end position="380"/>
    </location>
</feature>
<feature type="transmembrane region" description="Helical" evidence="1">
    <location>
        <begin position="264"/>
        <end position="282"/>
    </location>
</feature>
<dbReference type="Proteomes" id="UP000325134">
    <property type="component" value="Unassembled WGS sequence"/>
</dbReference>
<organism evidence="2 3">
    <name type="scientific">Ruegeria intermedia</name>
    <dbReference type="NCBI Taxonomy" id="996115"/>
    <lineage>
        <taxon>Bacteria</taxon>
        <taxon>Pseudomonadati</taxon>
        <taxon>Pseudomonadota</taxon>
        <taxon>Alphaproteobacteria</taxon>
        <taxon>Rhodobacterales</taxon>
        <taxon>Roseobacteraceae</taxon>
        <taxon>Ruegeria</taxon>
    </lineage>
</organism>
<protein>
    <recommendedName>
        <fullName evidence="4">HupE / UreJ protein</fullName>
    </recommendedName>
</protein>
<keyword evidence="1" id="KW-1133">Transmembrane helix</keyword>
<feature type="transmembrane region" description="Helical" evidence="1">
    <location>
        <begin position="289"/>
        <end position="310"/>
    </location>
</feature>